<dbReference type="InParanoid" id="D6TG43"/>
<sequence length="48" mass="5237">MEENDACIRFPTLIGAENKGIPLKPRQGEFPLGPLSQSTPCVAIRQGR</sequence>
<accession>D6TG43</accession>
<proteinExistence type="predicted"/>
<dbReference type="EMBL" id="ADVG01000001">
    <property type="protein sequence ID" value="EFH88745.1"/>
    <property type="molecule type" value="Genomic_DNA"/>
</dbReference>
<evidence type="ECO:0000313" key="2">
    <source>
        <dbReference type="Proteomes" id="UP000004508"/>
    </source>
</evidence>
<organism evidence="1 2">
    <name type="scientific">Ktedonobacter racemifer DSM 44963</name>
    <dbReference type="NCBI Taxonomy" id="485913"/>
    <lineage>
        <taxon>Bacteria</taxon>
        <taxon>Bacillati</taxon>
        <taxon>Chloroflexota</taxon>
        <taxon>Ktedonobacteria</taxon>
        <taxon>Ktedonobacterales</taxon>
        <taxon>Ktedonobacteraceae</taxon>
        <taxon>Ktedonobacter</taxon>
    </lineage>
</organism>
<name>D6TG43_KTERA</name>
<protein>
    <submittedName>
        <fullName evidence="1">Uncharacterized protein</fullName>
    </submittedName>
</protein>
<dbReference type="Proteomes" id="UP000004508">
    <property type="component" value="Unassembled WGS sequence"/>
</dbReference>
<keyword evidence="2" id="KW-1185">Reference proteome</keyword>
<comment type="caution">
    <text evidence="1">The sequence shown here is derived from an EMBL/GenBank/DDBJ whole genome shotgun (WGS) entry which is preliminary data.</text>
</comment>
<dbReference type="AlphaFoldDB" id="D6TG43"/>
<reference evidence="1 2" key="1">
    <citation type="journal article" date="2011" name="Stand. Genomic Sci.">
        <title>Non-contiguous finished genome sequence and contextual data of the filamentous soil bacterium Ktedonobacter racemifer type strain (SOSP1-21).</title>
        <authorList>
            <person name="Chang Y.J."/>
            <person name="Land M."/>
            <person name="Hauser L."/>
            <person name="Chertkov O."/>
            <person name="Del Rio T.G."/>
            <person name="Nolan M."/>
            <person name="Copeland A."/>
            <person name="Tice H."/>
            <person name="Cheng J.F."/>
            <person name="Lucas S."/>
            <person name="Han C."/>
            <person name="Goodwin L."/>
            <person name="Pitluck S."/>
            <person name="Ivanova N."/>
            <person name="Ovchinikova G."/>
            <person name="Pati A."/>
            <person name="Chen A."/>
            <person name="Palaniappan K."/>
            <person name="Mavromatis K."/>
            <person name="Liolios K."/>
            <person name="Brettin T."/>
            <person name="Fiebig A."/>
            <person name="Rohde M."/>
            <person name="Abt B."/>
            <person name="Goker M."/>
            <person name="Detter J.C."/>
            <person name="Woyke T."/>
            <person name="Bristow J."/>
            <person name="Eisen J.A."/>
            <person name="Markowitz V."/>
            <person name="Hugenholtz P."/>
            <person name="Kyrpides N.C."/>
            <person name="Klenk H.P."/>
            <person name="Lapidus A."/>
        </authorList>
    </citation>
    <scope>NUCLEOTIDE SEQUENCE [LARGE SCALE GENOMIC DNA]</scope>
    <source>
        <strain evidence="2">DSM 44963</strain>
    </source>
</reference>
<evidence type="ECO:0000313" key="1">
    <source>
        <dbReference type="EMBL" id="EFH88745.1"/>
    </source>
</evidence>
<gene>
    <name evidence="1" type="ORF">Krac_10241</name>
</gene>